<proteinExistence type="predicted"/>
<dbReference type="EMBL" id="JALBGC010000006">
    <property type="protein sequence ID" value="MCI1189871.1"/>
    <property type="molecule type" value="Genomic_DNA"/>
</dbReference>
<sequence>MSSPSRRLPHATPFVLRLAYDQADFKMVRTHWNKNFVRKFPAGEPVHQLMNRVLQQIRADGYVLREYYVFPLEEVTTPGENTREELIYCALHQLDSVMFSFEMPALRQYHPRRLLDDTKERSIGCVDGLVTVLFNPMLRDYLLNVAQLDEMLPTPQPAS</sequence>
<evidence type="ECO:0000313" key="2">
    <source>
        <dbReference type="Proteomes" id="UP001139193"/>
    </source>
</evidence>
<dbReference type="RefSeq" id="WP_241938080.1">
    <property type="nucleotide sequence ID" value="NZ_JALBGC010000006.1"/>
</dbReference>
<dbReference type="AlphaFoldDB" id="A0A9X1VJ84"/>
<gene>
    <name evidence="1" type="ORF">MON38_20810</name>
</gene>
<accession>A0A9X1VJ84</accession>
<protein>
    <submittedName>
        <fullName evidence="1">Uncharacterized protein</fullName>
    </submittedName>
</protein>
<evidence type="ECO:0000313" key="1">
    <source>
        <dbReference type="EMBL" id="MCI1189871.1"/>
    </source>
</evidence>
<keyword evidence="2" id="KW-1185">Reference proteome</keyword>
<reference evidence="1" key="1">
    <citation type="submission" date="2022-03" db="EMBL/GenBank/DDBJ databases">
        <title>Bacterial whole genome sequence for Hymenobacter sp. DH14.</title>
        <authorList>
            <person name="Le V."/>
        </authorList>
    </citation>
    <scope>NUCLEOTIDE SEQUENCE</scope>
    <source>
        <strain evidence="1">DH14</strain>
    </source>
</reference>
<comment type="caution">
    <text evidence="1">The sequence shown here is derived from an EMBL/GenBank/DDBJ whole genome shotgun (WGS) entry which is preliminary data.</text>
</comment>
<organism evidence="1 2">
    <name type="scientific">Hymenobacter cyanobacteriorum</name>
    <dbReference type="NCBI Taxonomy" id="2926463"/>
    <lineage>
        <taxon>Bacteria</taxon>
        <taxon>Pseudomonadati</taxon>
        <taxon>Bacteroidota</taxon>
        <taxon>Cytophagia</taxon>
        <taxon>Cytophagales</taxon>
        <taxon>Hymenobacteraceae</taxon>
        <taxon>Hymenobacter</taxon>
    </lineage>
</organism>
<dbReference type="Proteomes" id="UP001139193">
    <property type="component" value="Unassembled WGS sequence"/>
</dbReference>
<name>A0A9X1VJ84_9BACT</name>